<evidence type="ECO:0000256" key="2">
    <source>
        <dbReference type="ARBA" id="ARBA00022490"/>
    </source>
</evidence>
<dbReference type="HAMAP" id="MF_00772">
    <property type="entry name" value="OGT"/>
    <property type="match status" value="1"/>
</dbReference>
<comment type="catalytic activity">
    <reaction evidence="1 8">
        <text>a 4-O-methyl-thymidine in DNA + L-cysteinyl-[protein] = a thymidine in DNA + S-methyl-L-cysteinyl-[protein]</text>
        <dbReference type="Rhea" id="RHEA:53428"/>
        <dbReference type="Rhea" id="RHEA-COMP:10131"/>
        <dbReference type="Rhea" id="RHEA-COMP:10132"/>
        <dbReference type="Rhea" id="RHEA-COMP:13555"/>
        <dbReference type="Rhea" id="RHEA-COMP:13556"/>
        <dbReference type="ChEBI" id="CHEBI:29950"/>
        <dbReference type="ChEBI" id="CHEBI:82612"/>
        <dbReference type="ChEBI" id="CHEBI:137386"/>
        <dbReference type="ChEBI" id="CHEBI:137387"/>
        <dbReference type="EC" id="2.1.1.63"/>
    </reaction>
</comment>
<feature type="domain" description="Methylguanine DNA methyltransferase ribonuclease-like" evidence="10">
    <location>
        <begin position="6"/>
        <end position="81"/>
    </location>
</feature>
<evidence type="ECO:0000259" key="10">
    <source>
        <dbReference type="Pfam" id="PF02870"/>
    </source>
</evidence>
<dbReference type="PANTHER" id="PTHR10815:SF5">
    <property type="entry name" value="METHYLATED-DNA--PROTEIN-CYSTEINE METHYLTRANSFERASE"/>
    <property type="match status" value="1"/>
</dbReference>
<dbReference type="InterPro" id="IPR036217">
    <property type="entry name" value="MethylDNA_cys_MeTrfase_DNAb"/>
</dbReference>
<dbReference type="EMBL" id="PTJC01000005">
    <property type="protein sequence ID" value="PPK87238.1"/>
    <property type="molecule type" value="Genomic_DNA"/>
</dbReference>
<dbReference type="FunFam" id="1.10.10.10:FF:000337">
    <property type="entry name" value="Methylated-DNA--protein-cysteine methyltransferase"/>
    <property type="match status" value="1"/>
</dbReference>
<sequence>MITTVEQVMDTPLGPLRLVASGRGICKVAFVPDTVQPTGGREADDTAPATEDGRRILDMAAGQLTEYFAGERTVFTVPLDLSGTGFQRAVWQQLSTVRFGQVVAYGDLAVALGNPAAQQAVGAANGRNPVAIIVPCHRVVGRNGNLTGYAGGIERKKWLLRHEMATLF</sequence>
<dbReference type="Gene3D" id="1.10.10.10">
    <property type="entry name" value="Winged helix-like DNA-binding domain superfamily/Winged helix DNA-binding domain"/>
    <property type="match status" value="1"/>
</dbReference>
<dbReference type="RefSeq" id="WP_211295123.1">
    <property type="nucleotide sequence ID" value="NZ_PTJC01000005.1"/>
</dbReference>
<feature type="domain" description="Methylated-DNA-[protein]-cysteine S-methyltransferase DNA binding" evidence="9">
    <location>
        <begin position="86"/>
        <end position="164"/>
    </location>
</feature>
<dbReference type="PANTHER" id="PTHR10815">
    <property type="entry name" value="METHYLATED-DNA--PROTEIN-CYSTEINE METHYLTRANSFERASE"/>
    <property type="match status" value="1"/>
</dbReference>
<dbReference type="Gene3D" id="3.30.160.70">
    <property type="entry name" value="Methylated DNA-protein cysteine methyltransferase domain"/>
    <property type="match status" value="1"/>
</dbReference>
<gene>
    <name evidence="11" type="ORF">CLV84_0175</name>
</gene>
<comment type="subcellular location">
    <subcellularLocation>
        <location evidence="8">Cytoplasm</location>
    </subcellularLocation>
</comment>
<dbReference type="Pfam" id="PF02870">
    <property type="entry name" value="Methyltransf_1N"/>
    <property type="match status" value="1"/>
</dbReference>
<dbReference type="InterPro" id="IPR001497">
    <property type="entry name" value="MethylDNA_cys_MeTrfase_AS"/>
</dbReference>
<keyword evidence="4 8" id="KW-0808">Transferase</keyword>
<feature type="active site" description="Nucleophile; methyl group acceptor" evidence="8">
    <location>
        <position position="136"/>
    </location>
</feature>
<evidence type="ECO:0000259" key="9">
    <source>
        <dbReference type="Pfam" id="PF01035"/>
    </source>
</evidence>
<dbReference type="PROSITE" id="PS00374">
    <property type="entry name" value="MGMT"/>
    <property type="match status" value="1"/>
</dbReference>
<keyword evidence="12" id="KW-1185">Reference proteome</keyword>
<dbReference type="InterPro" id="IPR023546">
    <property type="entry name" value="MGMT"/>
</dbReference>
<keyword evidence="3 8" id="KW-0489">Methyltransferase</keyword>
<dbReference type="GO" id="GO:0003908">
    <property type="term" value="F:methylated-DNA-[protein]-cysteine S-methyltransferase activity"/>
    <property type="evidence" value="ECO:0007669"/>
    <property type="project" value="UniProtKB-UniRule"/>
</dbReference>
<keyword evidence="2 8" id="KW-0963">Cytoplasm</keyword>
<reference evidence="11 12" key="1">
    <citation type="submission" date="2018-02" db="EMBL/GenBank/DDBJ databases">
        <title>Genomic Encyclopedia of Archaeal and Bacterial Type Strains, Phase II (KMG-II): from individual species to whole genera.</title>
        <authorList>
            <person name="Goeker M."/>
        </authorList>
    </citation>
    <scope>NUCLEOTIDE SEQUENCE [LARGE SCALE GENOMIC DNA]</scope>
    <source>
        <strain evidence="11 12">DSM 29526</strain>
    </source>
</reference>
<organism evidence="11 12">
    <name type="scientific">Neolewinella xylanilytica</name>
    <dbReference type="NCBI Taxonomy" id="1514080"/>
    <lineage>
        <taxon>Bacteria</taxon>
        <taxon>Pseudomonadati</taxon>
        <taxon>Bacteroidota</taxon>
        <taxon>Saprospiria</taxon>
        <taxon>Saprospirales</taxon>
        <taxon>Lewinellaceae</taxon>
        <taxon>Neolewinella</taxon>
    </lineage>
</organism>
<dbReference type="InterPro" id="IPR014048">
    <property type="entry name" value="MethylDNA_cys_MeTrfase_DNA-bd"/>
</dbReference>
<keyword evidence="6 8" id="KW-0234">DNA repair</keyword>
<comment type="function">
    <text evidence="8">Involved in the cellular defense against the biological effects of O6-methylguanine (O6-MeG) and O4-methylthymine (O4-MeT) in DNA. Repairs the methylated nucleobase in DNA by stoichiometrically transferring the methyl group to a cysteine residue in the enzyme. This is a suicide reaction: the enzyme is irreversibly inactivated.</text>
</comment>
<protein>
    <recommendedName>
        <fullName evidence="8">Methylated-DNA--protein-cysteine methyltransferase</fullName>
        <ecNumber evidence="8">2.1.1.63</ecNumber>
    </recommendedName>
    <alternativeName>
        <fullName evidence="8">6-O-methylguanine-DNA methyltransferase</fullName>
        <shortName evidence="8">MGMT</shortName>
    </alternativeName>
    <alternativeName>
        <fullName evidence="8">O-6-methylguanine-DNA-alkyltransferase</fullName>
    </alternativeName>
</protein>
<dbReference type="InterPro" id="IPR036388">
    <property type="entry name" value="WH-like_DNA-bd_sf"/>
</dbReference>
<evidence type="ECO:0000256" key="7">
    <source>
        <dbReference type="ARBA" id="ARBA00049348"/>
    </source>
</evidence>
<dbReference type="SUPFAM" id="SSF46767">
    <property type="entry name" value="Methylated DNA-protein cysteine methyltransferase, C-terminal domain"/>
    <property type="match status" value="1"/>
</dbReference>
<comment type="caution">
    <text evidence="11">The sequence shown here is derived from an EMBL/GenBank/DDBJ whole genome shotgun (WGS) entry which is preliminary data.</text>
</comment>
<dbReference type="EC" id="2.1.1.63" evidence="8"/>
<evidence type="ECO:0000256" key="6">
    <source>
        <dbReference type="ARBA" id="ARBA00023204"/>
    </source>
</evidence>
<dbReference type="Pfam" id="PF01035">
    <property type="entry name" value="DNA_binding_1"/>
    <property type="match status" value="1"/>
</dbReference>
<evidence type="ECO:0000256" key="3">
    <source>
        <dbReference type="ARBA" id="ARBA00022603"/>
    </source>
</evidence>
<dbReference type="CDD" id="cd06445">
    <property type="entry name" value="ATase"/>
    <property type="match status" value="1"/>
</dbReference>
<evidence type="ECO:0000313" key="12">
    <source>
        <dbReference type="Proteomes" id="UP000237662"/>
    </source>
</evidence>
<proteinExistence type="inferred from homology"/>
<evidence type="ECO:0000256" key="1">
    <source>
        <dbReference type="ARBA" id="ARBA00001286"/>
    </source>
</evidence>
<evidence type="ECO:0000256" key="5">
    <source>
        <dbReference type="ARBA" id="ARBA00022763"/>
    </source>
</evidence>
<dbReference type="AlphaFoldDB" id="A0A2S6I6X1"/>
<name>A0A2S6I6X1_9BACT</name>
<evidence type="ECO:0000313" key="11">
    <source>
        <dbReference type="EMBL" id="PPK87238.1"/>
    </source>
</evidence>
<evidence type="ECO:0000256" key="8">
    <source>
        <dbReference type="HAMAP-Rule" id="MF_00772"/>
    </source>
</evidence>
<keyword evidence="5 8" id="KW-0227">DNA damage</keyword>
<dbReference type="GO" id="GO:0032259">
    <property type="term" value="P:methylation"/>
    <property type="evidence" value="ECO:0007669"/>
    <property type="project" value="UniProtKB-KW"/>
</dbReference>
<dbReference type="SUPFAM" id="SSF53155">
    <property type="entry name" value="Methylated DNA-protein cysteine methyltransferase domain"/>
    <property type="match status" value="1"/>
</dbReference>
<comment type="miscellaneous">
    <text evidence="8">This enzyme catalyzes only one turnover and therefore is not strictly catalytic. According to one definition, an enzyme is a biocatalyst that acts repeatedly and over many reaction cycles.</text>
</comment>
<dbReference type="NCBIfam" id="TIGR00589">
    <property type="entry name" value="ogt"/>
    <property type="match status" value="1"/>
</dbReference>
<comment type="similarity">
    <text evidence="8">Belongs to the MGMT family.</text>
</comment>
<dbReference type="Proteomes" id="UP000237662">
    <property type="component" value="Unassembled WGS sequence"/>
</dbReference>
<dbReference type="InterPro" id="IPR008332">
    <property type="entry name" value="MethylG_MeTrfase_N"/>
</dbReference>
<comment type="catalytic activity">
    <reaction evidence="7 8">
        <text>a 6-O-methyl-2'-deoxyguanosine in DNA + L-cysteinyl-[protein] = S-methyl-L-cysteinyl-[protein] + a 2'-deoxyguanosine in DNA</text>
        <dbReference type="Rhea" id="RHEA:24000"/>
        <dbReference type="Rhea" id="RHEA-COMP:10131"/>
        <dbReference type="Rhea" id="RHEA-COMP:10132"/>
        <dbReference type="Rhea" id="RHEA-COMP:11367"/>
        <dbReference type="Rhea" id="RHEA-COMP:11368"/>
        <dbReference type="ChEBI" id="CHEBI:29950"/>
        <dbReference type="ChEBI" id="CHEBI:82612"/>
        <dbReference type="ChEBI" id="CHEBI:85445"/>
        <dbReference type="ChEBI" id="CHEBI:85448"/>
        <dbReference type="EC" id="2.1.1.63"/>
    </reaction>
</comment>
<accession>A0A2S6I6X1</accession>
<dbReference type="GO" id="GO:0005737">
    <property type="term" value="C:cytoplasm"/>
    <property type="evidence" value="ECO:0007669"/>
    <property type="project" value="UniProtKB-SubCell"/>
</dbReference>
<dbReference type="InterPro" id="IPR036631">
    <property type="entry name" value="MGMT_N_sf"/>
</dbReference>
<dbReference type="GO" id="GO:0006307">
    <property type="term" value="P:DNA alkylation repair"/>
    <property type="evidence" value="ECO:0007669"/>
    <property type="project" value="UniProtKB-UniRule"/>
</dbReference>
<evidence type="ECO:0000256" key="4">
    <source>
        <dbReference type="ARBA" id="ARBA00022679"/>
    </source>
</evidence>